<evidence type="ECO:0000313" key="1">
    <source>
        <dbReference type="EMBL" id="GAY34992.1"/>
    </source>
</evidence>
<evidence type="ECO:0000313" key="2">
    <source>
        <dbReference type="Proteomes" id="UP000236630"/>
    </source>
</evidence>
<dbReference type="EMBL" id="BDQV01003459">
    <property type="protein sequence ID" value="GAY34992.1"/>
    <property type="molecule type" value="Genomic_DNA"/>
</dbReference>
<protein>
    <submittedName>
        <fullName evidence="1">Uncharacterized protein</fullName>
    </submittedName>
</protein>
<proteinExistence type="predicted"/>
<organism evidence="1 2">
    <name type="scientific">Citrus unshiu</name>
    <name type="common">Satsuma mandarin</name>
    <name type="synonym">Citrus nobilis var. unshiu</name>
    <dbReference type="NCBI Taxonomy" id="55188"/>
    <lineage>
        <taxon>Eukaryota</taxon>
        <taxon>Viridiplantae</taxon>
        <taxon>Streptophyta</taxon>
        <taxon>Embryophyta</taxon>
        <taxon>Tracheophyta</taxon>
        <taxon>Spermatophyta</taxon>
        <taxon>Magnoliopsida</taxon>
        <taxon>eudicotyledons</taxon>
        <taxon>Gunneridae</taxon>
        <taxon>Pentapetalae</taxon>
        <taxon>rosids</taxon>
        <taxon>malvids</taxon>
        <taxon>Sapindales</taxon>
        <taxon>Rutaceae</taxon>
        <taxon>Aurantioideae</taxon>
        <taxon>Citrus</taxon>
    </lineage>
</organism>
<comment type="caution">
    <text evidence="1">The sequence shown here is derived from an EMBL/GenBank/DDBJ whole genome shotgun (WGS) entry which is preliminary data.</text>
</comment>
<dbReference type="AlphaFoldDB" id="A0A2H5N4I5"/>
<sequence length="49" mass="6123">MWKEDKELWNHFLRKDFLLTSFNWMCLILLQSKPLFHGSKAILQRWIFL</sequence>
<name>A0A2H5N4I5_CITUN</name>
<accession>A0A2H5N4I5</accession>
<keyword evidence="2" id="KW-1185">Reference proteome</keyword>
<reference evidence="1 2" key="1">
    <citation type="journal article" date="2017" name="Front. Genet.">
        <title>Draft sequencing of the heterozygous diploid genome of Satsuma (Citrus unshiu Marc.) using a hybrid assembly approach.</title>
        <authorList>
            <person name="Shimizu T."/>
            <person name="Tanizawa Y."/>
            <person name="Mochizuki T."/>
            <person name="Nagasaki H."/>
            <person name="Yoshioka T."/>
            <person name="Toyoda A."/>
            <person name="Fujiyama A."/>
            <person name="Kaminuma E."/>
            <person name="Nakamura Y."/>
        </authorList>
    </citation>
    <scope>NUCLEOTIDE SEQUENCE [LARGE SCALE GENOMIC DNA]</scope>
    <source>
        <strain evidence="2">cv. Miyagawa wase</strain>
    </source>
</reference>
<gene>
    <name evidence="1" type="ORF">CUMW_283040</name>
</gene>
<dbReference type="Proteomes" id="UP000236630">
    <property type="component" value="Unassembled WGS sequence"/>
</dbReference>